<reference evidence="4" key="1">
    <citation type="journal article" date="2020" name="Stud. Mycol.">
        <title>101 Dothideomycetes genomes: a test case for predicting lifestyles and emergence of pathogens.</title>
        <authorList>
            <person name="Haridas S."/>
            <person name="Albert R."/>
            <person name="Binder M."/>
            <person name="Bloem J."/>
            <person name="Labutti K."/>
            <person name="Salamov A."/>
            <person name="Andreopoulos B."/>
            <person name="Baker S."/>
            <person name="Barry K."/>
            <person name="Bills G."/>
            <person name="Bluhm B."/>
            <person name="Cannon C."/>
            <person name="Castanera R."/>
            <person name="Culley D."/>
            <person name="Daum C."/>
            <person name="Ezra D."/>
            <person name="Gonzalez J."/>
            <person name="Henrissat B."/>
            <person name="Kuo A."/>
            <person name="Liang C."/>
            <person name="Lipzen A."/>
            <person name="Lutzoni F."/>
            <person name="Magnuson J."/>
            <person name="Mondo S."/>
            <person name="Nolan M."/>
            <person name="Ohm R."/>
            <person name="Pangilinan J."/>
            <person name="Park H.-J."/>
            <person name="Ramirez L."/>
            <person name="Alfaro M."/>
            <person name="Sun H."/>
            <person name="Tritt A."/>
            <person name="Yoshinaga Y."/>
            <person name="Zwiers L.-H."/>
            <person name="Turgeon B."/>
            <person name="Goodwin S."/>
            <person name="Spatafora J."/>
            <person name="Crous P."/>
            <person name="Grigoriev I."/>
        </authorList>
    </citation>
    <scope>NUCLEOTIDE SEQUENCE</scope>
    <source>
        <strain evidence="4">CBS 262.69</strain>
    </source>
</reference>
<dbReference type="OrthoDB" id="288590at2759"/>
<dbReference type="Gene3D" id="2.60.120.330">
    <property type="entry name" value="B-lactam Antibiotic, Isopenicillin N Synthase, Chain"/>
    <property type="match status" value="1"/>
</dbReference>
<keyword evidence="2" id="KW-0408">Iron</keyword>
<dbReference type="SUPFAM" id="SSF51197">
    <property type="entry name" value="Clavaminate synthase-like"/>
    <property type="match status" value="1"/>
</dbReference>
<dbReference type="Pfam" id="PF14226">
    <property type="entry name" value="DIOX_N"/>
    <property type="match status" value="1"/>
</dbReference>
<organism evidence="4 5">
    <name type="scientific">Trichodelitschia bisporula</name>
    <dbReference type="NCBI Taxonomy" id="703511"/>
    <lineage>
        <taxon>Eukaryota</taxon>
        <taxon>Fungi</taxon>
        <taxon>Dikarya</taxon>
        <taxon>Ascomycota</taxon>
        <taxon>Pezizomycotina</taxon>
        <taxon>Dothideomycetes</taxon>
        <taxon>Dothideomycetes incertae sedis</taxon>
        <taxon>Phaeotrichales</taxon>
        <taxon>Phaeotrichaceae</taxon>
        <taxon>Trichodelitschia</taxon>
    </lineage>
</organism>
<gene>
    <name evidence="4" type="ORF">EJ06DRAFT_466188</name>
</gene>
<keyword evidence="5" id="KW-1185">Reference proteome</keyword>
<feature type="non-terminal residue" evidence="4">
    <location>
        <position position="1"/>
    </location>
</feature>
<dbReference type="InterPro" id="IPR050231">
    <property type="entry name" value="Iron_ascorbate_oxido_reductase"/>
</dbReference>
<dbReference type="InterPro" id="IPR044861">
    <property type="entry name" value="IPNS-like_FE2OG_OXY"/>
</dbReference>
<feature type="domain" description="Fe2OG dioxygenase" evidence="3">
    <location>
        <begin position="178"/>
        <end position="284"/>
    </location>
</feature>
<dbReference type="Pfam" id="PF03171">
    <property type="entry name" value="2OG-FeII_Oxy"/>
    <property type="match status" value="1"/>
</dbReference>
<evidence type="ECO:0000313" key="4">
    <source>
        <dbReference type="EMBL" id="KAF2404641.1"/>
    </source>
</evidence>
<keyword evidence="2" id="KW-0479">Metal-binding</keyword>
<dbReference type="InterPro" id="IPR005123">
    <property type="entry name" value="Oxoglu/Fe-dep_dioxygenase_dom"/>
</dbReference>
<comment type="similarity">
    <text evidence="1 2">Belongs to the iron/ascorbate-dependent oxidoreductase family.</text>
</comment>
<dbReference type="GO" id="GO:0046872">
    <property type="term" value="F:metal ion binding"/>
    <property type="evidence" value="ECO:0007669"/>
    <property type="project" value="UniProtKB-KW"/>
</dbReference>
<evidence type="ECO:0000256" key="1">
    <source>
        <dbReference type="ARBA" id="ARBA00008056"/>
    </source>
</evidence>
<evidence type="ECO:0000259" key="3">
    <source>
        <dbReference type="PROSITE" id="PS51471"/>
    </source>
</evidence>
<keyword evidence="2" id="KW-0560">Oxidoreductase</keyword>
<name>A0A6G1I8W8_9PEZI</name>
<feature type="non-terminal residue" evidence="4">
    <location>
        <position position="329"/>
    </location>
</feature>
<dbReference type="AlphaFoldDB" id="A0A6G1I8W8"/>
<dbReference type="PROSITE" id="PS51471">
    <property type="entry name" value="FE2OG_OXY"/>
    <property type="match status" value="1"/>
</dbReference>
<dbReference type="Proteomes" id="UP000799640">
    <property type="component" value="Unassembled WGS sequence"/>
</dbReference>
<dbReference type="EMBL" id="ML996688">
    <property type="protein sequence ID" value="KAF2404641.1"/>
    <property type="molecule type" value="Genomic_DNA"/>
</dbReference>
<accession>A0A6G1I8W8</accession>
<dbReference type="PANTHER" id="PTHR47990">
    <property type="entry name" value="2-OXOGLUTARATE (2OG) AND FE(II)-DEPENDENT OXYGENASE SUPERFAMILY PROTEIN-RELATED"/>
    <property type="match status" value="1"/>
</dbReference>
<dbReference type="GO" id="GO:0016491">
    <property type="term" value="F:oxidoreductase activity"/>
    <property type="evidence" value="ECO:0007669"/>
    <property type="project" value="UniProtKB-KW"/>
</dbReference>
<sequence length="329" mass="35865">LPPFPSNLPTAPIAEISSQALFTHDPTAISALLEACTTHGFFYLDLRDSPSGRSLLTQSLSLLSLAQTAFALPLDEKLPHKLTPGGSLFGYKPVGTVKATDKDKRPDTTEFFNVSKDHMHGFAEPRSYPPIILESAPLFRTFQKEAHEVGLAVQAGLARAQGLPEDTFQSQNIFTKRSGDHVRLTHTAPTIAADAVGLPSHTDFGSVTILFNWLGGLQIQSRAEGRVGEWDYVKPLPGRAVINLGDAMVSFTAGKLKSAKHRVVPAPGEQGKCERYSVVYFVRPHDEAIMAPVEGFKGEVNVAGKFDGELERGRVYTAGEWMLMRGRQL</sequence>
<evidence type="ECO:0000313" key="5">
    <source>
        <dbReference type="Proteomes" id="UP000799640"/>
    </source>
</evidence>
<dbReference type="InterPro" id="IPR027443">
    <property type="entry name" value="IPNS-like_sf"/>
</dbReference>
<proteinExistence type="inferred from homology"/>
<dbReference type="InterPro" id="IPR026992">
    <property type="entry name" value="DIOX_N"/>
</dbReference>
<dbReference type="GO" id="GO:0044283">
    <property type="term" value="P:small molecule biosynthetic process"/>
    <property type="evidence" value="ECO:0007669"/>
    <property type="project" value="UniProtKB-ARBA"/>
</dbReference>
<evidence type="ECO:0000256" key="2">
    <source>
        <dbReference type="RuleBase" id="RU003682"/>
    </source>
</evidence>
<protein>
    <submittedName>
        <fullName evidence="4">Clavaminate synthase-like protein</fullName>
    </submittedName>
</protein>